<reference evidence="1 2" key="1">
    <citation type="submission" date="2020-04" db="EMBL/GenBank/DDBJ databases">
        <authorList>
            <person name="De Canck E."/>
        </authorList>
    </citation>
    <scope>NUCLEOTIDE SEQUENCE [LARGE SCALE GENOMIC DNA]</scope>
    <source>
        <strain evidence="1 2">LMG 28138</strain>
    </source>
</reference>
<protein>
    <submittedName>
        <fullName evidence="1">Uncharacterized protein</fullName>
    </submittedName>
</protein>
<dbReference type="EMBL" id="CADIKM010000040">
    <property type="protein sequence ID" value="CAB3800903.1"/>
    <property type="molecule type" value="Genomic_DNA"/>
</dbReference>
<accession>A0A6S7C416</accession>
<sequence>MTARDDATPAASRPYLSLFQFLFFLSRTLNENEK</sequence>
<organism evidence="1 2">
    <name type="scientific">Pararobbsia alpina</name>
    <dbReference type="NCBI Taxonomy" id="621374"/>
    <lineage>
        <taxon>Bacteria</taxon>
        <taxon>Pseudomonadati</taxon>
        <taxon>Pseudomonadota</taxon>
        <taxon>Betaproteobacteria</taxon>
        <taxon>Burkholderiales</taxon>
        <taxon>Burkholderiaceae</taxon>
        <taxon>Pararobbsia</taxon>
    </lineage>
</organism>
<name>A0A6S7C416_9BURK</name>
<keyword evidence="2" id="KW-1185">Reference proteome</keyword>
<gene>
    <name evidence="1" type="ORF">LMG28138_04928</name>
</gene>
<dbReference type="Proteomes" id="UP000494115">
    <property type="component" value="Unassembled WGS sequence"/>
</dbReference>
<evidence type="ECO:0000313" key="2">
    <source>
        <dbReference type="Proteomes" id="UP000494115"/>
    </source>
</evidence>
<evidence type="ECO:0000313" key="1">
    <source>
        <dbReference type="EMBL" id="CAB3800903.1"/>
    </source>
</evidence>
<dbReference type="AlphaFoldDB" id="A0A6S7C416"/>
<proteinExistence type="predicted"/>